<dbReference type="Pfam" id="PF00106">
    <property type="entry name" value="adh_short"/>
    <property type="match status" value="1"/>
</dbReference>
<protein>
    <recommendedName>
        <fullName evidence="6">Dehydrogenase/reductase SDR family member 11</fullName>
    </recommendedName>
</protein>
<accession>A0A1B6M8B2</accession>
<dbReference type="EMBL" id="GEBQ01007808">
    <property type="protein sequence ID" value="JAT32169.1"/>
    <property type="molecule type" value="Transcribed_RNA"/>
</dbReference>
<organism evidence="4">
    <name type="scientific">Graphocephala atropunctata</name>
    <dbReference type="NCBI Taxonomy" id="36148"/>
    <lineage>
        <taxon>Eukaryota</taxon>
        <taxon>Metazoa</taxon>
        <taxon>Ecdysozoa</taxon>
        <taxon>Arthropoda</taxon>
        <taxon>Hexapoda</taxon>
        <taxon>Insecta</taxon>
        <taxon>Pterygota</taxon>
        <taxon>Neoptera</taxon>
        <taxon>Paraneoptera</taxon>
        <taxon>Hemiptera</taxon>
        <taxon>Auchenorrhyncha</taxon>
        <taxon>Membracoidea</taxon>
        <taxon>Cicadellidae</taxon>
        <taxon>Cicadellinae</taxon>
        <taxon>Cicadellini</taxon>
        <taxon>Graphocephala</taxon>
    </lineage>
</organism>
<dbReference type="Gene3D" id="3.40.50.720">
    <property type="entry name" value="NAD(P)-binding Rossmann-like Domain"/>
    <property type="match status" value="1"/>
</dbReference>
<dbReference type="SUPFAM" id="SSF51735">
    <property type="entry name" value="NAD(P)-binding Rossmann-fold domains"/>
    <property type="match status" value="1"/>
</dbReference>
<evidence type="ECO:0008006" key="6">
    <source>
        <dbReference type="Google" id="ProtNLM"/>
    </source>
</evidence>
<evidence type="ECO:0000256" key="2">
    <source>
        <dbReference type="ARBA" id="ARBA00023002"/>
    </source>
</evidence>
<dbReference type="GO" id="GO:0016491">
    <property type="term" value="F:oxidoreductase activity"/>
    <property type="evidence" value="ECO:0007669"/>
    <property type="project" value="UniProtKB-KW"/>
</dbReference>
<reference evidence="4" key="1">
    <citation type="submission" date="2015-11" db="EMBL/GenBank/DDBJ databases">
        <title>De novo transcriptome assembly of four potential Pierce s Disease insect vectors from Arizona vineyards.</title>
        <authorList>
            <person name="Tassone E.E."/>
        </authorList>
    </citation>
    <scope>NUCLEOTIDE SEQUENCE</scope>
</reference>
<dbReference type="PROSITE" id="PS00061">
    <property type="entry name" value="ADH_SHORT"/>
    <property type="match status" value="1"/>
</dbReference>
<dbReference type="PRINTS" id="PR00081">
    <property type="entry name" value="GDHRDH"/>
</dbReference>
<evidence type="ECO:0000313" key="4">
    <source>
        <dbReference type="EMBL" id="JAT32169.1"/>
    </source>
</evidence>
<dbReference type="InterPro" id="IPR020904">
    <property type="entry name" value="Sc_DH/Rdtase_CS"/>
</dbReference>
<feature type="non-terminal residue" evidence="4">
    <location>
        <position position="1"/>
    </location>
</feature>
<dbReference type="PRINTS" id="PR00080">
    <property type="entry name" value="SDRFAMILY"/>
</dbReference>
<comment type="similarity">
    <text evidence="1 3">Belongs to the short-chain dehydrogenases/reductases (SDR) family.</text>
</comment>
<dbReference type="AlphaFoldDB" id="A0A1B6M8B2"/>
<evidence type="ECO:0000313" key="5">
    <source>
        <dbReference type="EMBL" id="JAT33162.1"/>
    </source>
</evidence>
<keyword evidence="2" id="KW-0560">Oxidoreductase</keyword>
<proteinExistence type="inferred from homology"/>
<dbReference type="EMBL" id="GEBQ01006815">
    <property type="protein sequence ID" value="JAT33162.1"/>
    <property type="molecule type" value="Transcribed_RNA"/>
</dbReference>
<sequence>ASSNTGAAIIRSLVNHGLSVVAVARRDTRIQVRMQELVDELKESSGKLFPLKADITKEEDVQAAFRWVERNLGGVDVLVNNADISISTHVADGRMSEWKRMFDLNVIALGSCSREAIASMRARRLPDGQIINVNSMTIHRLSPFPLGSFVYCATKRAARVLTEGLRRELAATRSRIKVTCVSTSVSDPQLVEVVGWNEDVYLNKVFFHSKDIADTVIFVLSAPPNVQVNEVLL</sequence>
<evidence type="ECO:0000256" key="1">
    <source>
        <dbReference type="ARBA" id="ARBA00006484"/>
    </source>
</evidence>
<dbReference type="InterPro" id="IPR002347">
    <property type="entry name" value="SDR_fam"/>
</dbReference>
<gene>
    <name evidence="5" type="ORF">g.8939</name>
    <name evidence="4" type="ORF">g.8941</name>
</gene>
<evidence type="ECO:0000256" key="3">
    <source>
        <dbReference type="RuleBase" id="RU000363"/>
    </source>
</evidence>
<name>A0A1B6M8B2_9HEMI</name>
<dbReference type="PANTHER" id="PTHR43115:SF4">
    <property type="entry name" value="DEHYDROGENASE_REDUCTASE SDR FAMILY MEMBER 11"/>
    <property type="match status" value="1"/>
</dbReference>
<dbReference type="InterPro" id="IPR036291">
    <property type="entry name" value="NAD(P)-bd_dom_sf"/>
</dbReference>
<dbReference type="PANTHER" id="PTHR43115">
    <property type="entry name" value="DEHYDROGENASE/REDUCTASE SDR FAMILY MEMBER 11"/>
    <property type="match status" value="1"/>
</dbReference>